<proteinExistence type="predicted"/>
<accession>A0A345BLE7</accession>
<name>A0A345BLE7_9CAUD</name>
<organism evidence="1 2">
    <name type="scientific">Erwinia phage Wellington</name>
    <dbReference type="NCBI Taxonomy" id="2267653"/>
    <lineage>
        <taxon>Viruses</taxon>
        <taxon>Duplodnaviria</taxon>
        <taxon>Heunggongvirae</taxon>
        <taxon>Uroviricota</taxon>
        <taxon>Caudoviricetes</taxon>
        <taxon>Chimalliviridae</taxon>
        <taxon>Wellingtonvirus</taxon>
        <taxon>Wellingtonvirus wellington</taxon>
    </lineage>
</organism>
<evidence type="ECO:0000313" key="2">
    <source>
        <dbReference type="Proteomes" id="UP000258581"/>
    </source>
</evidence>
<protein>
    <submittedName>
        <fullName evidence="1">Uncharacterized protein</fullName>
    </submittedName>
</protein>
<sequence length="108" mass="12176">MWLSAINRDLTKYKNTTLSSTGDQGQEIEVGLGYVTGMEEGQYVVEDDQQNEFLLFHPEVDVSEIKPPCAVASWQDPSNNEWMWAVAEVTSPSTFKIVGKHHVEPEPH</sequence>
<gene>
    <name evidence="1" type="ORF">WELLINGTON_138</name>
</gene>
<reference evidence="2" key="1">
    <citation type="submission" date="2018-06" db="EMBL/GenBank/DDBJ databases">
        <authorList>
            <person name="Sharma R."/>
            <person name="James B."/>
            <person name="Berg J.A."/>
            <person name="Breakwell D.P."/>
            <person name="Hope S."/>
            <person name="Grose J.H."/>
        </authorList>
    </citation>
    <scope>NUCLEOTIDE SEQUENCE [LARGE SCALE GENOMIC DNA]</scope>
</reference>
<dbReference type="Proteomes" id="UP000258581">
    <property type="component" value="Segment"/>
</dbReference>
<keyword evidence="2" id="KW-1185">Reference proteome</keyword>
<evidence type="ECO:0000313" key="1">
    <source>
        <dbReference type="EMBL" id="AXF51268.1"/>
    </source>
</evidence>
<dbReference type="EMBL" id="MH426724">
    <property type="protein sequence ID" value="AXF51268.1"/>
    <property type="molecule type" value="Genomic_DNA"/>
</dbReference>